<dbReference type="Pfam" id="PF03644">
    <property type="entry name" value="Glyco_hydro_85"/>
    <property type="match status" value="1"/>
</dbReference>
<dbReference type="InParanoid" id="A0A1Y2E603"/>
<evidence type="ECO:0000313" key="3">
    <source>
        <dbReference type="EMBL" id="ORY66949.1"/>
    </source>
</evidence>
<dbReference type="OrthoDB" id="284473at2759"/>
<dbReference type="GO" id="GO:0005829">
    <property type="term" value="C:cytosol"/>
    <property type="evidence" value="ECO:0007669"/>
    <property type="project" value="UniProtKB-SubCell"/>
</dbReference>
<gene>
    <name evidence="3" type="ORF">BCR35DRAFT_180724</name>
</gene>
<evidence type="ECO:0000259" key="2">
    <source>
        <dbReference type="Pfam" id="PF03644"/>
    </source>
</evidence>
<feature type="domain" description="Cytosolic endo-beta-N-acetylglucosaminidase TIM barrel" evidence="2">
    <location>
        <begin position="69"/>
        <end position="460"/>
    </location>
</feature>
<dbReference type="Gene3D" id="2.60.120.260">
    <property type="entry name" value="Galactose-binding domain-like"/>
    <property type="match status" value="1"/>
</dbReference>
<dbReference type="GO" id="GO:0033925">
    <property type="term" value="F:mannosyl-glycoprotein endo-beta-N-acetylglucosaminidase activity"/>
    <property type="evidence" value="ECO:0007669"/>
    <property type="project" value="UniProtKB-EC"/>
</dbReference>
<evidence type="ECO:0000256" key="1">
    <source>
        <dbReference type="SAM" id="MobiDB-lite"/>
    </source>
</evidence>
<evidence type="ECO:0000313" key="4">
    <source>
        <dbReference type="Proteomes" id="UP000193467"/>
    </source>
</evidence>
<dbReference type="EMBL" id="MCGR01000061">
    <property type="protein sequence ID" value="ORY66949.1"/>
    <property type="molecule type" value="Genomic_DNA"/>
</dbReference>
<accession>A0A1Y2E603</accession>
<dbReference type="PANTHER" id="PTHR13246:SF1">
    <property type="entry name" value="CYTOSOLIC ENDO-BETA-N-ACETYLGLUCOSAMINIDASE"/>
    <property type="match status" value="1"/>
</dbReference>
<name>A0A1Y2E603_9BASI</name>
<keyword evidence="3" id="KW-0378">Hydrolase</keyword>
<sequence>MVRAPGYSPTSPTEAPPDSFESLAELSAYFSTPRLPQLYAAPQIPYIEPRTKPSSRLVVCHDFKGGYCEQEEERGYTFPWWSLCDAFIYFSHRRVALPPPDWIRTAHRHGTKVLGTLIFEWDQGKLDLDRLLGPDLCAISTEVADRLVDLAVERGFEGWLVNVEVELGTKQSGPSTHAQALAVWLAYLRDETRRRVPGGETIWYDGANVEGVRWQNRLSSLNAPFFAAADGIFLNYWWRENHIEETKQMLEKLGRPRDEVSFGLDVWGRGQFGGGGFSSWRAVQLLDQSTRHQPPIPTLPPSSPSPLNNLEPPPSSLSFPLSSASPSDASNFSLALFAPAWTVESEHLGHSLETREGWTKWWEDELYLWTGSAPGPNVERERVRMEQVRKEERGVQRARELAAAFSISHSPPSLPSFDYNAPLPPLPGSFRPLASYRPAPRPPPPSSAFYTNFSNGAGHCFYLEGKLVLDSPSGWTDIDFTFPFPSLALPSPNPRVKASLTDDDAWMGAFSLRLEASKPAESSAIVVPVTPTAVLVERGQHLTATAVWKPLSTIDELKLAVNYDRPSSSTELAETSLLEMHDLDTTELAGGWRSTSALITLKNEDEDEAFEISSLGLSFTFPSSTANLLVGSLALTSSSLAESPQPLVTNLRWSSDSASLKWDVARAVPISSAVGSASESPARGRRWPSFLFYIISYHDDAGREVFLGTTASRRFRLARERLAEGGRIACRGVGEDGSLSQISCYL</sequence>
<feature type="region of interest" description="Disordered" evidence="1">
    <location>
        <begin position="291"/>
        <end position="322"/>
    </location>
</feature>
<dbReference type="Proteomes" id="UP000193467">
    <property type="component" value="Unassembled WGS sequence"/>
</dbReference>
<dbReference type="Gene3D" id="3.20.20.80">
    <property type="entry name" value="Glycosidases"/>
    <property type="match status" value="1"/>
</dbReference>
<organism evidence="3 4">
    <name type="scientific">Leucosporidium creatinivorum</name>
    <dbReference type="NCBI Taxonomy" id="106004"/>
    <lineage>
        <taxon>Eukaryota</taxon>
        <taxon>Fungi</taxon>
        <taxon>Dikarya</taxon>
        <taxon>Basidiomycota</taxon>
        <taxon>Pucciniomycotina</taxon>
        <taxon>Microbotryomycetes</taxon>
        <taxon>Leucosporidiales</taxon>
        <taxon>Leucosporidium</taxon>
    </lineage>
</organism>
<dbReference type="STRING" id="106004.A0A1Y2E603"/>
<keyword evidence="4" id="KW-1185">Reference proteome</keyword>
<dbReference type="InterPro" id="IPR005201">
    <property type="entry name" value="TIM_ENGase"/>
</dbReference>
<reference evidence="3 4" key="1">
    <citation type="submission" date="2016-07" db="EMBL/GenBank/DDBJ databases">
        <title>Pervasive Adenine N6-methylation of Active Genes in Fungi.</title>
        <authorList>
            <consortium name="DOE Joint Genome Institute"/>
            <person name="Mondo S.J."/>
            <person name="Dannebaum R.O."/>
            <person name="Kuo R.C."/>
            <person name="Labutti K."/>
            <person name="Haridas S."/>
            <person name="Kuo A."/>
            <person name="Salamov A."/>
            <person name="Ahrendt S.R."/>
            <person name="Lipzen A."/>
            <person name="Sullivan W."/>
            <person name="Andreopoulos W.B."/>
            <person name="Clum A."/>
            <person name="Lindquist E."/>
            <person name="Daum C."/>
            <person name="Ramamoorthy G.K."/>
            <person name="Gryganskyi A."/>
            <person name="Culley D."/>
            <person name="Magnuson J.K."/>
            <person name="James T.Y."/>
            <person name="O'Malley M.A."/>
            <person name="Stajich J.E."/>
            <person name="Spatafora J.W."/>
            <person name="Visel A."/>
            <person name="Grigoriev I.V."/>
        </authorList>
    </citation>
    <scope>NUCLEOTIDE SEQUENCE [LARGE SCALE GENOMIC DNA]</scope>
    <source>
        <strain evidence="3 4">62-1032</strain>
    </source>
</reference>
<feature type="compositionally biased region" description="Pro residues" evidence="1">
    <location>
        <begin position="294"/>
        <end position="304"/>
    </location>
</feature>
<proteinExistence type="predicted"/>
<protein>
    <submittedName>
        <fullName evidence="3">Glycosyl hydrolase family 85-domain-containing protein</fullName>
    </submittedName>
</protein>
<dbReference type="PANTHER" id="PTHR13246">
    <property type="entry name" value="ENDO BETA N-ACETYLGLUCOSAMINIDASE"/>
    <property type="match status" value="1"/>
</dbReference>
<dbReference type="InterPro" id="IPR032979">
    <property type="entry name" value="ENGase"/>
</dbReference>
<dbReference type="AlphaFoldDB" id="A0A1Y2E603"/>
<feature type="compositionally biased region" description="Low complexity" evidence="1">
    <location>
        <begin position="305"/>
        <end position="322"/>
    </location>
</feature>
<comment type="caution">
    <text evidence="3">The sequence shown here is derived from an EMBL/GenBank/DDBJ whole genome shotgun (WGS) entry which is preliminary data.</text>
</comment>